<dbReference type="RefSeq" id="WP_114529841.1">
    <property type="nucleotide sequence ID" value="NZ_JBIBWI010000003.1"/>
</dbReference>
<dbReference type="EMBL" id="QQBH01000011">
    <property type="protein sequence ID" value="RDD87549.1"/>
    <property type="molecule type" value="Genomic_DNA"/>
</dbReference>
<evidence type="ECO:0000256" key="3">
    <source>
        <dbReference type="RuleBase" id="RU000363"/>
    </source>
</evidence>
<dbReference type="PANTHER" id="PTHR43115:SF4">
    <property type="entry name" value="DEHYDROGENASE_REDUCTASE SDR FAMILY MEMBER 11"/>
    <property type="match status" value="1"/>
</dbReference>
<dbReference type="Proteomes" id="UP000253742">
    <property type="component" value="Unassembled WGS sequence"/>
</dbReference>
<dbReference type="InterPro" id="IPR020904">
    <property type="entry name" value="Sc_DH/Rdtase_CS"/>
</dbReference>
<proteinExistence type="inferred from homology"/>
<comment type="caution">
    <text evidence="4">The sequence shown here is derived from an EMBL/GenBank/DDBJ whole genome shotgun (WGS) entry which is preliminary data.</text>
</comment>
<accession>A0A369VAH6</accession>
<dbReference type="PRINTS" id="PR00081">
    <property type="entry name" value="GDHRDH"/>
</dbReference>
<keyword evidence="2" id="KW-0560">Oxidoreductase</keyword>
<evidence type="ECO:0000256" key="1">
    <source>
        <dbReference type="ARBA" id="ARBA00006484"/>
    </source>
</evidence>
<dbReference type="PRINTS" id="PR00080">
    <property type="entry name" value="SDRFAMILY"/>
</dbReference>
<sequence>MTGIDGKVVAITGAGSGIGEASALLLASRGAKLVLGGRRSDRLEALVARIEADGGTAAWTRTDVRRRGDLADLVAYARGRYGALDVLVSNAGIGPISPFDELRVEDWDQMIDVNFRGVLYGIAAALPVFREQGRGQFVNVVSTAGLRIVPNQAVYAATKNAVRTLSEGLRQEAGPDLRVTVVSPGYVATEFADSITSPTVKSQVRAVDFSLSPDDIARAVVFAIEQPSNVDVGDIVVRPTAQS</sequence>
<dbReference type="SUPFAM" id="SSF51735">
    <property type="entry name" value="NAD(P)-binding Rossmann-fold domains"/>
    <property type="match status" value="1"/>
</dbReference>
<name>A0A369VAH6_9ACTN</name>
<comment type="similarity">
    <text evidence="1 3">Belongs to the short-chain dehydrogenases/reductases (SDR) family.</text>
</comment>
<dbReference type="PROSITE" id="PS00061">
    <property type="entry name" value="ADH_SHORT"/>
    <property type="match status" value="1"/>
</dbReference>
<evidence type="ECO:0000256" key="2">
    <source>
        <dbReference type="ARBA" id="ARBA00023002"/>
    </source>
</evidence>
<dbReference type="FunFam" id="3.40.50.720:FF:000047">
    <property type="entry name" value="NADP-dependent L-serine/L-allo-threonine dehydrogenase"/>
    <property type="match status" value="1"/>
</dbReference>
<dbReference type="InterPro" id="IPR002347">
    <property type="entry name" value="SDR_fam"/>
</dbReference>
<dbReference type="OrthoDB" id="9775296at2"/>
<dbReference type="GO" id="GO:0016616">
    <property type="term" value="F:oxidoreductase activity, acting on the CH-OH group of donors, NAD or NADP as acceptor"/>
    <property type="evidence" value="ECO:0007669"/>
    <property type="project" value="UniProtKB-ARBA"/>
</dbReference>
<dbReference type="Pfam" id="PF00106">
    <property type="entry name" value="adh_short"/>
    <property type="match status" value="1"/>
</dbReference>
<evidence type="ECO:0000313" key="4">
    <source>
        <dbReference type="EMBL" id="RDD87549.1"/>
    </source>
</evidence>
<evidence type="ECO:0000313" key="5">
    <source>
        <dbReference type="Proteomes" id="UP000253742"/>
    </source>
</evidence>
<dbReference type="PANTHER" id="PTHR43115">
    <property type="entry name" value="DEHYDROGENASE/REDUCTASE SDR FAMILY MEMBER 11"/>
    <property type="match status" value="1"/>
</dbReference>
<dbReference type="InterPro" id="IPR036291">
    <property type="entry name" value="NAD(P)-bd_dom_sf"/>
</dbReference>
<reference evidence="4 5" key="1">
    <citation type="submission" date="2018-07" db="EMBL/GenBank/DDBJ databases">
        <title>Genome guided investigation of antibiotics producing actinomycetales strain isolated from a Macau mangrove ecosystem.</title>
        <authorList>
            <person name="Hu D."/>
        </authorList>
    </citation>
    <scope>NUCLEOTIDE SEQUENCE [LARGE SCALE GENOMIC DNA]</scope>
    <source>
        <strain evidence="4 5">2297</strain>
    </source>
</reference>
<protein>
    <submittedName>
        <fullName evidence="4">SDR family NAD(P)-dependent oxidoreductase</fullName>
    </submittedName>
</protein>
<organism evidence="4 5">
    <name type="scientific">Streptomyces parvulus</name>
    <dbReference type="NCBI Taxonomy" id="146923"/>
    <lineage>
        <taxon>Bacteria</taxon>
        <taxon>Bacillati</taxon>
        <taxon>Actinomycetota</taxon>
        <taxon>Actinomycetes</taxon>
        <taxon>Kitasatosporales</taxon>
        <taxon>Streptomycetaceae</taxon>
        <taxon>Streptomyces</taxon>
    </lineage>
</organism>
<dbReference type="Gene3D" id="3.40.50.720">
    <property type="entry name" value="NAD(P)-binding Rossmann-like Domain"/>
    <property type="match status" value="1"/>
</dbReference>
<dbReference type="AlphaFoldDB" id="A0A369VAH6"/>
<gene>
    <name evidence="4" type="ORF">DVZ84_18070</name>
</gene>